<dbReference type="InterPro" id="IPR008271">
    <property type="entry name" value="Ser/Thr_kinase_AS"/>
</dbReference>
<evidence type="ECO:0000313" key="20">
    <source>
        <dbReference type="Ensembl" id="ENSMMOP00000021072.1"/>
    </source>
</evidence>
<dbReference type="PANTHER" id="PTHR24058:SF45">
    <property type="entry name" value="HOMEODOMAIN-INTERACTING PROTEIN KINASE 3"/>
    <property type="match status" value="1"/>
</dbReference>
<dbReference type="GO" id="GO:0016605">
    <property type="term" value="C:PML body"/>
    <property type="evidence" value="ECO:0007669"/>
    <property type="project" value="TreeGrafter"/>
</dbReference>
<feature type="region of interest" description="Disordered" evidence="18">
    <location>
        <begin position="1054"/>
        <end position="1079"/>
    </location>
</feature>
<dbReference type="PANTHER" id="PTHR24058">
    <property type="entry name" value="DUAL SPECIFICITY PROTEIN KINASE"/>
    <property type="match status" value="1"/>
</dbReference>
<feature type="region of interest" description="Disordered" evidence="18">
    <location>
        <begin position="851"/>
        <end position="870"/>
    </location>
</feature>
<dbReference type="EC" id="2.7.11.1" evidence="2"/>
<dbReference type="Gene3D" id="3.30.200.20">
    <property type="entry name" value="Phosphorylase Kinase, domain 1"/>
    <property type="match status" value="1"/>
</dbReference>
<evidence type="ECO:0000256" key="15">
    <source>
        <dbReference type="ARBA" id="ARBA00048679"/>
    </source>
</evidence>
<evidence type="ECO:0000259" key="19">
    <source>
        <dbReference type="PROSITE" id="PS50011"/>
    </source>
</evidence>
<evidence type="ECO:0000256" key="10">
    <source>
        <dbReference type="ARBA" id="ARBA00022843"/>
    </source>
</evidence>
<dbReference type="GO" id="GO:0005737">
    <property type="term" value="C:cytoplasm"/>
    <property type="evidence" value="ECO:0007669"/>
    <property type="project" value="UniProtKB-ARBA"/>
</dbReference>
<comment type="similarity">
    <text evidence="16">Belongs to the protein kinase superfamily. CMGC Ser/Thr protein kinase family. HIPK subfamily.</text>
</comment>
<evidence type="ECO:0000256" key="11">
    <source>
        <dbReference type="ARBA" id="ARBA00023015"/>
    </source>
</evidence>
<keyword evidence="6" id="KW-0808">Transferase</keyword>
<dbReference type="SMART" id="SM00220">
    <property type="entry name" value="S_TKc"/>
    <property type="match status" value="1"/>
</dbReference>
<dbReference type="PROSITE" id="PS00107">
    <property type="entry name" value="PROTEIN_KINASE_ATP"/>
    <property type="match status" value="1"/>
</dbReference>
<reference evidence="20" key="1">
    <citation type="submission" date="2025-08" db="UniProtKB">
        <authorList>
            <consortium name="Ensembl"/>
        </authorList>
    </citation>
    <scope>IDENTIFICATION</scope>
</reference>
<keyword evidence="21" id="KW-1185">Reference proteome</keyword>
<evidence type="ECO:0000256" key="8">
    <source>
        <dbReference type="ARBA" id="ARBA00022777"/>
    </source>
</evidence>
<dbReference type="Pfam" id="PF00069">
    <property type="entry name" value="Pkinase"/>
    <property type="match status" value="1"/>
</dbReference>
<sequence length="1159" mass="126945">MASQVLVYPPHIYQTQTSAFSSVKKLKVEPSNCVSLERTHPRTYLNSRTLSIVHPTKQGQSFVSQNLAVGVKVRGGQEYLVQTLLVRGLNLADSSQRCGLKRKSEELDNRGSTMQIVEELSMLPAMLQTTNVGNATMTAPAAVGPGGGTGGGDGDYQVVQHEVLCSMKNTYEVLDFLGRGTFGQVVKCWKRGTGEVVAVKILKNHPSYARQGQIEVSILARLSGENADEHNLVRAFECFQHRSHTCLVFEMLEQNLYDFLKQNKFSPLPLKVIRPVLQQVATALKKLKSMGLIHADLKPENIMLVDPVRQPYRVKVIDFGSASHVSKAVCSTYLQSRYYRAPEIILGLPFCEAIDMWSLGCVIAELFLGWPLYPGALEYDQIRYISQTQGLPGEHLLNAGTKTARFFCKESDSPYGAWRLKSTDEHETETGMKSKEARKYIFSCLDDIAHVNLVMNLEGSDLLAEKADRREFVGLLKKMLLIDAEERIAPIEALSHPFVTMQHLLDFPHSNHVKSCFHIMDICWSRTSAYEVANRNKGPFVRPVTSTSAAPVNHPFSKVNGVHTQGLPPSAPSVLHPGIPLQTGNGQFGCNDSFQQALILCPPTIQAIPTNTAKPAGYSVRMEASVPLATQAPPIQPLQIRPGVITQTWSNRAQQILVPTWQQVTSVPPPPSTLTSDTVAGSQRLGDWGKVRPHGNHYSSMIAHPQPFLTNQMTMSTHQPINIGIAHVVWPQPAANKRPKPCVNRWGNIYFFKFNRVSNFSQTTNIQNLACQSPKMADIAKNVQEVVEEEARCPEAGHAAGAEQGAEPVEENEGNCCKVQPDCVDLSVPHEQRQAMVVSDLASPTVSVISISSDDEESTQRHSMGECKGNADCEACQSTVSMERVCSLTSPESTLSTSSSASAQSSASPCKHPNSMSDDEQESGCDTVDSSPASDASGHGNSSFIEQRFMADSNQNCEPRVACVAPETEPSKPTVRTVVVPPMRVQNNNNNNPAINSEMPGNTVTNTVFDRTLGILPLLQVQHFGSCHQEWNGNFAHRRPQAYIPPTMHGHTFTLSHSSPNHTTGPHPHLGGHPHSQPTLLSYPPSGPLVTAAPVAHLLASPVASRPVLQPTYSISHPAGIVHQVTVGFRLMTVSEINFGPMFPFQNNIVRLVPRSNMI</sequence>
<keyword evidence="8" id="KW-0418">Kinase</keyword>
<feature type="compositionally biased region" description="Low complexity" evidence="18">
    <location>
        <begin position="892"/>
        <end position="909"/>
    </location>
</feature>
<evidence type="ECO:0000256" key="13">
    <source>
        <dbReference type="ARBA" id="ARBA00023242"/>
    </source>
</evidence>
<evidence type="ECO:0000256" key="2">
    <source>
        <dbReference type="ARBA" id="ARBA00012513"/>
    </source>
</evidence>
<evidence type="ECO:0000313" key="21">
    <source>
        <dbReference type="Proteomes" id="UP000261620"/>
    </source>
</evidence>
<evidence type="ECO:0000256" key="6">
    <source>
        <dbReference type="ARBA" id="ARBA00022679"/>
    </source>
</evidence>
<protein>
    <recommendedName>
        <fullName evidence="2">non-specific serine/threonine protein kinase</fullName>
        <ecNumber evidence="2">2.7.11.1</ecNumber>
    </recommendedName>
</protein>
<evidence type="ECO:0000256" key="12">
    <source>
        <dbReference type="ARBA" id="ARBA00023163"/>
    </source>
</evidence>
<dbReference type="PROSITE" id="PS50011">
    <property type="entry name" value="PROTEIN_KINASE_DOM"/>
    <property type="match status" value="1"/>
</dbReference>
<dbReference type="InterPro" id="IPR000719">
    <property type="entry name" value="Prot_kinase_dom"/>
</dbReference>
<dbReference type="SUPFAM" id="SSF56112">
    <property type="entry name" value="Protein kinase-like (PK-like)"/>
    <property type="match status" value="1"/>
</dbReference>
<dbReference type="InterPro" id="IPR050494">
    <property type="entry name" value="Ser_Thr_dual-spec_kinase"/>
</dbReference>
<evidence type="ECO:0000256" key="3">
    <source>
        <dbReference type="ARBA" id="ARBA00022499"/>
    </source>
</evidence>
<name>A0A3Q4BLE7_MOLML</name>
<dbReference type="GO" id="GO:0005524">
    <property type="term" value="F:ATP binding"/>
    <property type="evidence" value="ECO:0007669"/>
    <property type="project" value="UniProtKB-UniRule"/>
</dbReference>
<dbReference type="FunFam" id="3.30.200.20:FF:000022">
    <property type="entry name" value="Homeodomain-interacting protein kinase 2 isoform 1"/>
    <property type="match status" value="1"/>
</dbReference>
<evidence type="ECO:0000256" key="18">
    <source>
        <dbReference type="SAM" id="MobiDB-lite"/>
    </source>
</evidence>
<accession>A0A3Q4BLE7</accession>
<dbReference type="Ensembl" id="ENSMMOT00000021428.1">
    <property type="protein sequence ID" value="ENSMMOP00000021072.1"/>
    <property type="gene ID" value="ENSMMOG00000016029.1"/>
</dbReference>
<feature type="compositionally biased region" description="Polar residues" evidence="18">
    <location>
        <begin position="928"/>
        <end position="941"/>
    </location>
</feature>
<reference evidence="20" key="2">
    <citation type="submission" date="2025-09" db="UniProtKB">
        <authorList>
            <consortium name="Ensembl"/>
        </authorList>
    </citation>
    <scope>IDENTIFICATION</scope>
</reference>
<keyword evidence="11" id="KW-0805">Transcription regulation</keyword>
<keyword evidence="13" id="KW-0539">Nucleus</keyword>
<dbReference type="STRING" id="94237.ENSMMOP00000021072"/>
<feature type="compositionally biased region" description="Low complexity" evidence="18">
    <location>
        <begin position="1062"/>
        <end position="1075"/>
    </location>
</feature>
<dbReference type="GO" id="GO:0004674">
    <property type="term" value="F:protein serine/threonine kinase activity"/>
    <property type="evidence" value="ECO:0007669"/>
    <property type="project" value="UniProtKB-KW"/>
</dbReference>
<dbReference type="GO" id="GO:0004713">
    <property type="term" value="F:protein tyrosine kinase activity"/>
    <property type="evidence" value="ECO:0007669"/>
    <property type="project" value="TreeGrafter"/>
</dbReference>
<comment type="catalytic activity">
    <reaction evidence="15">
        <text>L-seryl-[protein] + ATP = O-phospho-L-seryl-[protein] + ADP + H(+)</text>
        <dbReference type="Rhea" id="RHEA:17989"/>
        <dbReference type="Rhea" id="RHEA-COMP:9863"/>
        <dbReference type="Rhea" id="RHEA-COMP:11604"/>
        <dbReference type="ChEBI" id="CHEBI:15378"/>
        <dbReference type="ChEBI" id="CHEBI:29999"/>
        <dbReference type="ChEBI" id="CHEBI:30616"/>
        <dbReference type="ChEBI" id="CHEBI:83421"/>
        <dbReference type="ChEBI" id="CHEBI:456216"/>
        <dbReference type="EC" id="2.7.11.1"/>
    </reaction>
</comment>
<evidence type="ECO:0000256" key="17">
    <source>
        <dbReference type="PROSITE-ProRule" id="PRU10141"/>
    </source>
</evidence>
<feature type="compositionally biased region" description="Basic and acidic residues" evidence="18">
    <location>
        <begin position="858"/>
        <end position="870"/>
    </location>
</feature>
<keyword evidence="7 17" id="KW-0547">Nucleotide-binding</keyword>
<dbReference type="FunFam" id="1.10.510.10:FF:000029">
    <property type="entry name" value="Homeodomain-interacting protein kinase 2 isoform 1"/>
    <property type="match status" value="1"/>
</dbReference>
<dbReference type="Gene3D" id="1.10.510.10">
    <property type="entry name" value="Transferase(Phosphotransferase) domain 1"/>
    <property type="match status" value="1"/>
</dbReference>
<keyword evidence="9 17" id="KW-0067">ATP-binding</keyword>
<dbReference type="OMA" id="GIAHVIW"/>
<evidence type="ECO:0000256" key="16">
    <source>
        <dbReference type="ARBA" id="ARBA00061380"/>
    </source>
</evidence>
<evidence type="ECO:0000256" key="5">
    <source>
        <dbReference type="ARBA" id="ARBA00022553"/>
    </source>
</evidence>
<feature type="region of interest" description="Disordered" evidence="18">
    <location>
        <begin position="892"/>
        <end position="941"/>
    </location>
</feature>
<evidence type="ECO:0000256" key="4">
    <source>
        <dbReference type="ARBA" id="ARBA00022527"/>
    </source>
</evidence>
<keyword evidence="5" id="KW-0597">Phosphoprotein</keyword>
<organism evidence="20 21">
    <name type="scientific">Mola mola</name>
    <name type="common">Ocean sunfish</name>
    <name type="synonym">Tetraodon mola</name>
    <dbReference type="NCBI Taxonomy" id="94237"/>
    <lineage>
        <taxon>Eukaryota</taxon>
        <taxon>Metazoa</taxon>
        <taxon>Chordata</taxon>
        <taxon>Craniata</taxon>
        <taxon>Vertebrata</taxon>
        <taxon>Euteleostomi</taxon>
        <taxon>Actinopterygii</taxon>
        <taxon>Neopterygii</taxon>
        <taxon>Teleostei</taxon>
        <taxon>Neoteleostei</taxon>
        <taxon>Acanthomorphata</taxon>
        <taxon>Eupercaria</taxon>
        <taxon>Tetraodontiformes</taxon>
        <taxon>Molidae</taxon>
        <taxon>Mola</taxon>
    </lineage>
</organism>
<comment type="catalytic activity">
    <reaction evidence="14">
        <text>L-threonyl-[protein] + ATP = O-phospho-L-threonyl-[protein] + ADP + H(+)</text>
        <dbReference type="Rhea" id="RHEA:46608"/>
        <dbReference type="Rhea" id="RHEA-COMP:11060"/>
        <dbReference type="Rhea" id="RHEA-COMP:11605"/>
        <dbReference type="ChEBI" id="CHEBI:15378"/>
        <dbReference type="ChEBI" id="CHEBI:30013"/>
        <dbReference type="ChEBI" id="CHEBI:30616"/>
        <dbReference type="ChEBI" id="CHEBI:61977"/>
        <dbReference type="ChEBI" id="CHEBI:456216"/>
        <dbReference type="EC" id="2.7.11.1"/>
    </reaction>
</comment>
<keyword evidence="10" id="KW-0832">Ubl conjugation</keyword>
<keyword evidence="4" id="KW-0723">Serine/threonine-protein kinase</keyword>
<dbReference type="InterPro" id="IPR011009">
    <property type="entry name" value="Kinase-like_dom_sf"/>
</dbReference>
<keyword evidence="3" id="KW-1017">Isopeptide bond</keyword>
<dbReference type="PROSITE" id="PS00108">
    <property type="entry name" value="PROTEIN_KINASE_ST"/>
    <property type="match status" value="1"/>
</dbReference>
<dbReference type="InterPro" id="IPR017441">
    <property type="entry name" value="Protein_kinase_ATP_BS"/>
</dbReference>
<keyword evidence="12" id="KW-0804">Transcription</keyword>
<comment type="subcellular location">
    <subcellularLocation>
        <location evidence="1">Nucleus</location>
    </subcellularLocation>
</comment>
<feature type="binding site" evidence="17">
    <location>
        <position position="200"/>
    </location>
    <ligand>
        <name>ATP</name>
        <dbReference type="ChEBI" id="CHEBI:30616"/>
    </ligand>
</feature>
<evidence type="ECO:0000256" key="1">
    <source>
        <dbReference type="ARBA" id="ARBA00004123"/>
    </source>
</evidence>
<evidence type="ECO:0000256" key="14">
    <source>
        <dbReference type="ARBA" id="ARBA00047899"/>
    </source>
</evidence>
<evidence type="ECO:0000256" key="7">
    <source>
        <dbReference type="ARBA" id="ARBA00022741"/>
    </source>
</evidence>
<dbReference type="AlphaFoldDB" id="A0A3Q4BLE7"/>
<dbReference type="Proteomes" id="UP000261620">
    <property type="component" value="Unplaced"/>
</dbReference>
<evidence type="ECO:0000256" key="9">
    <source>
        <dbReference type="ARBA" id="ARBA00022840"/>
    </source>
</evidence>
<proteinExistence type="inferred from homology"/>
<feature type="domain" description="Protein kinase" evidence="19">
    <location>
        <begin position="171"/>
        <end position="499"/>
    </location>
</feature>